<dbReference type="EMBL" id="ML992666">
    <property type="protein sequence ID" value="KAF2215347.1"/>
    <property type="molecule type" value="Genomic_DNA"/>
</dbReference>
<accession>A0A6A6FPG7</accession>
<proteinExistence type="predicted"/>
<sequence length="222" mass="25321">MSCILTPFFFFSSLLPKSEFFRRWVRKQTSSSSSIPSSSSDYNQSLTSFETTHVPQSVAYSIRPDQVPYLQKALLEFAPVLGCPELEVRQRMPKSTRHDTQVLFVARDAAEAPLPQELLMLSSGRGANVRILHTSMPIRSGSGWYGWAKVTAASLGLQEIKLPHAICREDLASMLRMHASRSRGLQEHKRDTHLIDRIERLFGDIVFVFRRTAWALDIRREK</sequence>
<name>A0A6A6FPG7_9PEZI</name>
<dbReference type="AlphaFoldDB" id="A0A6A6FPG7"/>
<dbReference type="Proteomes" id="UP000799539">
    <property type="component" value="Unassembled WGS sequence"/>
</dbReference>
<gene>
    <name evidence="1" type="ORF">CERZMDRAFT_82374</name>
</gene>
<evidence type="ECO:0000313" key="2">
    <source>
        <dbReference type="Proteomes" id="UP000799539"/>
    </source>
</evidence>
<reference evidence="1" key="1">
    <citation type="journal article" date="2020" name="Stud. Mycol.">
        <title>101 Dothideomycetes genomes: a test case for predicting lifestyles and emergence of pathogens.</title>
        <authorList>
            <person name="Haridas S."/>
            <person name="Albert R."/>
            <person name="Binder M."/>
            <person name="Bloem J."/>
            <person name="Labutti K."/>
            <person name="Salamov A."/>
            <person name="Andreopoulos B."/>
            <person name="Baker S."/>
            <person name="Barry K."/>
            <person name="Bills G."/>
            <person name="Bluhm B."/>
            <person name="Cannon C."/>
            <person name="Castanera R."/>
            <person name="Culley D."/>
            <person name="Daum C."/>
            <person name="Ezra D."/>
            <person name="Gonzalez J."/>
            <person name="Henrissat B."/>
            <person name="Kuo A."/>
            <person name="Liang C."/>
            <person name="Lipzen A."/>
            <person name="Lutzoni F."/>
            <person name="Magnuson J."/>
            <person name="Mondo S."/>
            <person name="Nolan M."/>
            <person name="Ohm R."/>
            <person name="Pangilinan J."/>
            <person name="Park H.-J."/>
            <person name="Ramirez L."/>
            <person name="Alfaro M."/>
            <person name="Sun H."/>
            <person name="Tritt A."/>
            <person name="Yoshinaga Y."/>
            <person name="Zwiers L.-H."/>
            <person name="Turgeon B."/>
            <person name="Goodwin S."/>
            <person name="Spatafora J."/>
            <person name="Crous P."/>
            <person name="Grigoriev I."/>
        </authorList>
    </citation>
    <scope>NUCLEOTIDE SEQUENCE</scope>
    <source>
        <strain evidence="1">SCOH1-5</strain>
    </source>
</reference>
<dbReference type="OrthoDB" id="3650201at2759"/>
<protein>
    <submittedName>
        <fullName evidence="1">Uncharacterized protein</fullName>
    </submittedName>
</protein>
<organism evidence="1 2">
    <name type="scientific">Cercospora zeae-maydis SCOH1-5</name>
    <dbReference type="NCBI Taxonomy" id="717836"/>
    <lineage>
        <taxon>Eukaryota</taxon>
        <taxon>Fungi</taxon>
        <taxon>Dikarya</taxon>
        <taxon>Ascomycota</taxon>
        <taxon>Pezizomycotina</taxon>
        <taxon>Dothideomycetes</taxon>
        <taxon>Dothideomycetidae</taxon>
        <taxon>Mycosphaerellales</taxon>
        <taxon>Mycosphaerellaceae</taxon>
        <taxon>Cercospora</taxon>
    </lineage>
</organism>
<evidence type="ECO:0000313" key="1">
    <source>
        <dbReference type="EMBL" id="KAF2215347.1"/>
    </source>
</evidence>
<keyword evidence="2" id="KW-1185">Reference proteome</keyword>